<protein>
    <submittedName>
        <fullName evidence="1">Uncharacterized protein</fullName>
    </submittedName>
</protein>
<evidence type="ECO:0000313" key="2">
    <source>
        <dbReference type="Proteomes" id="UP000314294"/>
    </source>
</evidence>
<evidence type="ECO:0000313" key="1">
    <source>
        <dbReference type="EMBL" id="TNN74329.1"/>
    </source>
</evidence>
<reference evidence="1 2" key="1">
    <citation type="submission" date="2019-03" db="EMBL/GenBank/DDBJ databases">
        <title>First draft genome of Liparis tanakae, snailfish: a comprehensive survey of snailfish specific genes.</title>
        <authorList>
            <person name="Kim W."/>
            <person name="Song I."/>
            <person name="Jeong J.-H."/>
            <person name="Kim D."/>
            <person name="Kim S."/>
            <person name="Ryu S."/>
            <person name="Song J.Y."/>
            <person name="Lee S.K."/>
        </authorList>
    </citation>
    <scope>NUCLEOTIDE SEQUENCE [LARGE SCALE GENOMIC DNA]</scope>
    <source>
        <tissue evidence="1">Muscle</tissue>
    </source>
</reference>
<dbReference type="EMBL" id="SRLO01000115">
    <property type="protein sequence ID" value="TNN74329.1"/>
    <property type="molecule type" value="Genomic_DNA"/>
</dbReference>
<organism evidence="1 2">
    <name type="scientific">Liparis tanakae</name>
    <name type="common">Tanaka's snailfish</name>
    <dbReference type="NCBI Taxonomy" id="230148"/>
    <lineage>
        <taxon>Eukaryota</taxon>
        <taxon>Metazoa</taxon>
        <taxon>Chordata</taxon>
        <taxon>Craniata</taxon>
        <taxon>Vertebrata</taxon>
        <taxon>Euteleostomi</taxon>
        <taxon>Actinopterygii</taxon>
        <taxon>Neopterygii</taxon>
        <taxon>Teleostei</taxon>
        <taxon>Neoteleostei</taxon>
        <taxon>Acanthomorphata</taxon>
        <taxon>Eupercaria</taxon>
        <taxon>Perciformes</taxon>
        <taxon>Cottioidei</taxon>
        <taxon>Cottales</taxon>
        <taxon>Liparidae</taxon>
        <taxon>Liparis</taxon>
    </lineage>
</organism>
<proteinExistence type="predicted"/>
<keyword evidence="2" id="KW-1185">Reference proteome</keyword>
<gene>
    <name evidence="1" type="ORF">EYF80_015412</name>
</gene>
<accession>A0A4Z2I8E9</accession>
<comment type="caution">
    <text evidence="1">The sequence shown here is derived from an EMBL/GenBank/DDBJ whole genome shotgun (WGS) entry which is preliminary data.</text>
</comment>
<sequence>MTGGVRRLPGVGVVPVPLSDSIGSDTEPAERALLLLEVRGSSSNRLKLVGSLSSPRKHEQQSIPRSKVLATNYSTSRVSVRPTEENGALTPANVFCLKLIIDSQMVLRAHACHQPLPPSSSLTEEGFKERLAEVRQGWA</sequence>
<name>A0A4Z2I8E9_9TELE</name>
<dbReference type="AlphaFoldDB" id="A0A4Z2I8E9"/>
<dbReference type="Proteomes" id="UP000314294">
    <property type="component" value="Unassembled WGS sequence"/>
</dbReference>